<gene>
    <name evidence="3" type="ORF">ABT384_03900</name>
</gene>
<evidence type="ECO:0000313" key="4">
    <source>
        <dbReference type="Proteomes" id="UP001486207"/>
    </source>
</evidence>
<accession>A0ABV1XJK3</accession>
<evidence type="ECO:0000259" key="2">
    <source>
        <dbReference type="SMART" id="SM00867"/>
    </source>
</evidence>
<name>A0ABV1XJK3_9ACTN</name>
<dbReference type="Pfam" id="PF04264">
    <property type="entry name" value="YceI"/>
    <property type="match status" value="1"/>
</dbReference>
<sequence length="176" mass="19107">MTSTTTLSELTGDYVIDSARTRIGFVARAAMVSKVRGRFDDFEGAAQLDGEDPSRSGVRVTIRAGSVRTGKRKCDDHLRGADFLDADRHPTITFTSTEVERLDAAHFRVTGDLTVHGVTRPVTVDFELTGADRGGRKVGFRGGAVISRKQWGVSWGGLVIGDKVALEFDVAVIRRP</sequence>
<dbReference type="InterPro" id="IPR007372">
    <property type="entry name" value="Lipid/polyisoprenoid-bd_YceI"/>
</dbReference>
<dbReference type="PANTHER" id="PTHR34406">
    <property type="entry name" value="PROTEIN YCEI"/>
    <property type="match status" value="1"/>
</dbReference>
<comment type="similarity">
    <text evidence="1">Belongs to the UPF0312 family.</text>
</comment>
<reference evidence="3 4" key="1">
    <citation type="submission" date="2024-06" db="EMBL/GenBank/DDBJ databases">
        <title>The Natural Products Discovery Center: Release of the First 8490 Sequenced Strains for Exploring Actinobacteria Biosynthetic Diversity.</title>
        <authorList>
            <person name="Kalkreuter E."/>
            <person name="Kautsar S.A."/>
            <person name="Yang D."/>
            <person name="Bader C.D."/>
            <person name="Teijaro C.N."/>
            <person name="Fluegel L."/>
            <person name="Davis C.M."/>
            <person name="Simpson J.R."/>
            <person name="Lauterbach L."/>
            <person name="Steele A.D."/>
            <person name="Gui C."/>
            <person name="Meng S."/>
            <person name="Li G."/>
            <person name="Viehrig K."/>
            <person name="Ye F."/>
            <person name="Su P."/>
            <person name="Kiefer A.F."/>
            <person name="Nichols A."/>
            <person name="Cepeda A.J."/>
            <person name="Yan W."/>
            <person name="Fan B."/>
            <person name="Jiang Y."/>
            <person name="Adhikari A."/>
            <person name="Zheng C.-J."/>
            <person name="Schuster L."/>
            <person name="Cowan T.M."/>
            <person name="Smanski M.J."/>
            <person name="Chevrette M.G."/>
            <person name="De Carvalho L.P.S."/>
            <person name="Shen B."/>
        </authorList>
    </citation>
    <scope>NUCLEOTIDE SEQUENCE [LARGE SCALE GENOMIC DNA]</scope>
    <source>
        <strain evidence="3 4">NPDC000155</strain>
    </source>
</reference>
<organism evidence="3 4">
    <name type="scientific">Streptomyces lanatus</name>
    <dbReference type="NCBI Taxonomy" id="66900"/>
    <lineage>
        <taxon>Bacteria</taxon>
        <taxon>Bacillati</taxon>
        <taxon>Actinomycetota</taxon>
        <taxon>Actinomycetes</taxon>
        <taxon>Kitasatosporales</taxon>
        <taxon>Streptomycetaceae</taxon>
        <taxon>Streptomyces</taxon>
    </lineage>
</organism>
<comment type="caution">
    <text evidence="3">The sequence shown here is derived from an EMBL/GenBank/DDBJ whole genome shotgun (WGS) entry which is preliminary data.</text>
</comment>
<protein>
    <submittedName>
        <fullName evidence="3">YceI family protein</fullName>
    </submittedName>
</protein>
<dbReference type="SMART" id="SM00867">
    <property type="entry name" value="YceI"/>
    <property type="match status" value="1"/>
</dbReference>
<dbReference type="EMBL" id="JBEPFB010000002">
    <property type="protein sequence ID" value="MER7371788.1"/>
    <property type="molecule type" value="Genomic_DNA"/>
</dbReference>
<feature type="domain" description="Lipid/polyisoprenoid-binding YceI-like" evidence="2">
    <location>
        <begin position="13"/>
        <end position="173"/>
    </location>
</feature>
<proteinExistence type="inferred from homology"/>
<evidence type="ECO:0000313" key="3">
    <source>
        <dbReference type="EMBL" id="MER7371788.1"/>
    </source>
</evidence>
<evidence type="ECO:0000256" key="1">
    <source>
        <dbReference type="ARBA" id="ARBA00008812"/>
    </source>
</evidence>
<dbReference type="PANTHER" id="PTHR34406:SF1">
    <property type="entry name" value="PROTEIN YCEI"/>
    <property type="match status" value="1"/>
</dbReference>
<keyword evidence="4" id="KW-1185">Reference proteome</keyword>
<dbReference type="Proteomes" id="UP001486207">
    <property type="component" value="Unassembled WGS sequence"/>
</dbReference>
<dbReference type="Gene3D" id="2.40.128.110">
    <property type="entry name" value="Lipid/polyisoprenoid-binding, YceI-like"/>
    <property type="match status" value="1"/>
</dbReference>
<dbReference type="RefSeq" id="WP_190069267.1">
    <property type="nucleotide sequence ID" value="NZ_BNBM01000003.1"/>
</dbReference>
<dbReference type="SUPFAM" id="SSF101874">
    <property type="entry name" value="YceI-like"/>
    <property type="match status" value="1"/>
</dbReference>
<dbReference type="InterPro" id="IPR036761">
    <property type="entry name" value="TTHA0802/YceI-like_sf"/>
</dbReference>